<accession>A0ABT0D045</accession>
<proteinExistence type="predicted"/>
<keyword evidence="1" id="KW-1133">Transmembrane helix</keyword>
<gene>
    <name evidence="2" type="ORF">MKJ03_10680</name>
</gene>
<evidence type="ECO:0000313" key="3">
    <source>
        <dbReference type="Proteomes" id="UP001522662"/>
    </source>
</evidence>
<evidence type="ECO:0000313" key="2">
    <source>
        <dbReference type="EMBL" id="MCJ8238795.1"/>
    </source>
</evidence>
<dbReference type="EMBL" id="JALAYX010000002">
    <property type="protein sequence ID" value="MCJ8238795.1"/>
    <property type="molecule type" value="Genomic_DNA"/>
</dbReference>
<protein>
    <submittedName>
        <fullName evidence="2">TIGR02588 family protein</fullName>
    </submittedName>
</protein>
<keyword evidence="1" id="KW-0472">Membrane</keyword>
<geneLocation type="plasmid" evidence="2">
    <name>unnamed</name>
</geneLocation>
<name>A0ABT0D045_9HYPH</name>
<keyword evidence="1" id="KW-0812">Transmembrane</keyword>
<organism evidence="2 3">
    <name type="scientific">Peteryoungia algae</name>
    <dbReference type="NCBI Taxonomy" id="2919917"/>
    <lineage>
        <taxon>Bacteria</taxon>
        <taxon>Pseudomonadati</taxon>
        <taxon>Pseudomonadota</taxon>
        <taxon>Alphaproteobacteria</taxon>
        <taxon>Hyphomicrobiales</taxon>
        <taxon>Rhizobiaceae</taxon>
        <taxon>Peteryoungia</taxon>
    </lineage>
</organism>
<keyword evidence="3" id="KW-1185">Reference proteome</keyword>
<keyword evidence="2" id="KW-0614">Plasmid</keyword>
<reference evidence="2 3" key="1">
    <citation type="submission" date="2022-03" db="EMBL/GenBank/DDBJ databases">
        <title>Rhizobium SSM4.3 sp. nov., isolated from Sediment (Gouqi Island).</title>
        <authorList>
            <person name="Chen G."/>
        </authorList>
    </citation>
    <scope>NUCLEOTIDE SEQUENCE [LARGE SCALE GENOMIC DNA]</scope>
    <source>
        <strain evidence="2 3">SSM4.3</strain>
        <plasmid evidence="2">unnamed</plasmid>
    </source>
</reference>
<sequence length="136" mass="14702">MTRSSVSKNAEQISPHWIEWLTGLLATVIVLAMTGWIFWEAWTTDDNPPVLSAHVLDIKPLPAGWRVMIQVRNASDATAAAVEVKGTLMDGATPVEETSVTFDYVAAGSTSKGGLLFANDPSRYRLSILPAGFTEP</sequence>
<evidence type="ECO:0000256" key="1">
    <source>
        <dbReference type="SAM" id="Phobius"/>
    </source>
</evidence>
<feature type="transmembrane region" description="Helical" evidence="1">
    <location>
        <begin position="20"/>
        <end position="39"/>
    </location>
</feature>
<dbReference type="RefSeq" id="WP_245136574.1">
    <property type="nucleotide sequence ID" value="NZ_CP128477.1"/>
</dbReference>
<dbReference type="Proteomes" id="UP001522662">
    <property type="component" value="Unassembled WGS sequence"/>
</dbReference>
<comment type="caution">
    <text evidence="2">The sequence shown here is derived from an EMBL/GenBank/DDBJ whole genome shotgun (WGS) entry which is preliminary data.</text>
</comment>